<gene>
    <name evidence="2" type="ORF">E5676_scaffold334G00410</name>
    <name evidence="1" type="ORF">E6C27_scaffold246G00230</name>
</gene>
<evidence type="ECO:0000313" key="3">
    <source>
        <dbReference type="Proteomes" id="UP000321393"/>
    </source>
</evidence>
<evidence type="ECO:0000313" key="2">
    <source>
        <dbReference type="EMBL" id="TYK22900.1"/>
    </source>
</evidence>
<evidence type="ECO:0000313" key="1">
    <source>
        <dbReference type="EMBL" id="KAA0042476.1"/>
    </source>
</evidence>
<dbReference type="AlphaFoldDB" id="A0A5A7TKK2"/>
<dbReference type="Proteomes" id="UP000321947">
    <property type="component" value="Unassembled WGS sequence"/>
</dbReference>
<name>A0A5A7TKK2_CUCMM</name>
<proteinExistence type="predicted"/>
<sequence length="185" mass="20852">MTTSSRAPKHVWTKEEEDTLVECLVQLVSIRGWKSDNVKPIAMRGPACSGFGWNDDAKCIIAEKEVFNNWVKSHPAVKGLLNKPFPYYDELAYVYGRDKTTGHFAVTFADIGLASLSGMSGLTCRMGTRSSHPCKARGLTYPRRMYAHHDLLAHQRVGSNQADRRERGKASKRARLKSYIWPLSH</sequence>
<reference evidence="3 4" key="1">
    <citation type="submission" date="2019-08" db="EMBL/GenBank/DDBJ databases">
        <title>Draft genome sequences of two oriental melons (Cucumis melo L. var makuwa).</title>
        <authorList>
            <person name="Kwon S.-Y."/>
        </authorList>
    </citation>
    <scope>NUCLEOTIDE SEQUENCE [LARGE SCALE GENOMIC DNA]</scope>
    <source>
        <strain evidence="4">cv. Chang Bougi</strain>
        <strain evidence="3">cv. SW 3</strain>
        <tissue evidence="1">Leaf</tissue>
    </source>
</reference>
<evidence type="ECO:0000313" key="4">
    <source>
        <dbReference type="Proteomes" id="UP000321947"/>
    </source>
</evidence>
<protein>
    <submittedName>
        <fullName evidence="1">Retrotransposon protein</fullName>
    </submittedName>
</protein>
<comment type="caution">
    <text evidence="1">The sequence shown here is derived from an EMBL/GenBank/DDBJ whole genome shotgun (WGS) entry which is preliminary data.</text>
</comment>
<dbReference type="Proteomes" id="UP000321393">
    <property type="component" value="Unassembled WGS sequence"/>
</dbReference>
<dbReference type="EMBL" id="SSTD01004767">
    <property type="protein sequence ID" value="TYK22900.1"/>
    <property type="molecule type" value="Genomic_DNA"/>
</dbReference>
<dbReference type="EMBL" id="SSTE01015965">
    <property type="protein sequence ID" value="KAA0042476.1"/>
    <property type="molecule type" value="Genomic_DNA"/>
</dbReference>
<dbReference type="PANTHER" id="PTHR46250">
    <property type="entry name" value="MYB/SANT-LIKE DNA-BINDING DOMAIN PROTEIN-RELATED"/>
    <property type="match status" value="1"/>
</dbReference>
<dbReference type="OrthoDB" id="1746344at2759"/>
<accession>A0A5A7TKK2</accession>
<dbReference type="PANTHER" id="PTHR46250:SF18">
    <property type="entry name" value="MYB_SANT-LIKE DOMAIN-CONTAINING PROTEIN"/>
    <property type="match status" value="1"/>
</dbReference>
<organism evidence="1 3">
    <name type="scientific">Cucumis melo var. makuwa</name>
    <name type="common">Oriental melon</name>
    <dbReference type="NCBI Taxonomy" id="1194695"/>
    <lineage>
        <taxon>Eukaryota</taxon>
        <taxon>Viridiplantae</taxon>
        <taxon>Streptophyta</taxon>
        <taxon>Embryophyta</taxon>
        <taxon>Tracheophyta</taxon>
        <taxon>Spermatophyta</taxon>
        <taxon>Magnoliopsida</taxon>
        <taxon>eudicotyledons</taxon>
        <taxon>Gunneridae</taxon>
        <taxon>Pentapetalae</taxon>
        <taxon>rosids</taxon>
        <taxon>fabids</taxon>
        <taxon>Cucurbitales</taxon>
        <taxon>Cucurbitaceae</taxon>
        <taxon>Benincaseae</taxon>
        <taxon>Cucumis</taxon>
    </lineage>
</organism>